<evidence type="ECO:0000259" key="2">
    <source>
        <dbReference type="SMART" id="SM00093"/>
    </source>
</evidence>
<dbReference type="CDD" id="cd00172">
    <property type="entry name" value="serpin"/>
    <property type="match status" value="1"/>
</dbReference>
<evidence type="ECO:0000313" key="4">
    <source>
        <dbReference type="Proteomes" id="UP001497527"/>
    </source>
</evidence>
<dbReference type="RefSeq" id="WP_348715259.1">
    <property type="nucleotide sequence ID" value="NZ_CAXJIO010000010.1"/>
</dbReference>
<dbReference type="InterPro" id="IPR036186">
    <property type="entry name" value="Serpin_sf"/>
</dbReference>
<dbReference type="InterPro" id="IPR023796">
    <property type="entry name" value="Serpin_dom"/>
</dbReference>
<protein>
    <recommendedName>
        <fullName evidence="2">Serpin domain-containing protein</fullName>
    </recommendedName>
</protein>
<dbReference type="Pfam" id="PF00079">
    <property type="entry name" value="Serpin"/>
    <property type="match status" value="1"/>
</dbReference>
<dbReference type="Proteomes" id="UP001497527">
    <property type="component" value="Unassembled WGS sequence"/>
</dbReference>
<reference evidence="3 4" key="1">
    <citation type="submission" date="2024-05" db="EMBL/GenBank/DDBJ databases">
        <authorList>
            <person name="Duchaud E."/>
        </authorList>
    </citation>
    <scope>NUCLEOTIDE SEQUENCE [LARGE SCALE GENOMIC DNA]</scope>
    <source>
        <strain evidence="3">Ena-SAMPLE-TAB-13-05-2024-13:56:06:370-140308</strain>
    </source>
</reference>
<accession>A0ABP1ESN0</accession>
<gene>
    <name evidence="3" type="ORF">T190423A01A_10142</name>
</gene>
<dbReference type="InterPro" id="IPR042185">
    <property type="entry name" value="Serpin_sf_2"/>
</dbReference>
<dbReference type="PANTHER" id="PTHR11461:SF211">
    <property type="entry name" value="GH10112P-RELATED"/>
    <property type="match status" value="1"/>
</dbReference>
<comment type="caution">
    <text evidence="3">The sequence shown here is derived from an EMBL/GenBank/DDBJ whole genome shotgun (WGS) entry which is preliminary data.</text>
</comment>
<dbReference type="SMART" id="SM00093">
    <property type="entry name" value="SERPIN"/>
    <property type="match status" value="1"/>
</dbReference>
<dbReference type="Gene3D" id="3.30.497.10">
    <property type="entry name" value="Antithrombin, subunit I, domain 2"/>
    <property type="match status" value="2"/>
</dbReference>
<dbReference type="SUPFAM" id="SSF56574">
    <property type="entry name" value="Serpins"/>
    <property type="match status" value="1"/>
</dbReference>
<keyword evidence="4" id="KW-1185">Reference proteome</keyword>
<dbReference type="Gene3D" id="2.30.39.10">
    <property type="entry name" value="Alpha-1-antitrypsin, domain 1"/>
    <property type="match status" value="1"/>
</dbReference>
<feature type="domain" description="Serpin" evidence="2">
    <location>
        <begin position="6"/>
        <end position="335"/>
    </location>
</feature>
<evidence type="ECO:0000313" key="3">
    <source>
        <dbReference type="EMBL" id="CAL2101579.1"/>
    </source>
</evidence>
<dbReference type="PANTHER" id="PTHR11461">
    <property type="entry name" value="SERINE PROTEASE INHIBITOR, SERPIN"/>
    <property type="match status" value="1"/>
</dbReference>
<dbReference type="InterPro" id="IPR000215">
    <property type="entry name" value="Serpin_fam"/>
</dbReference>
<comment type="similarity">
    <text evidence="1">Belongs to the serpin family.</text>
</comment>
<dbReference type="InterPro" id="IPR042178">
    <property type="entry name" value="Serpin_sf_1"/>
</dbReference>
<dbReference type="EMBL" id="CAXJIO010000010">
    <property type="protein sequence ID" value="CAL2101579.1"/>
    <property type="molecule type" value="Genomic_DNA"/>
</dbReference>
<evidence type="ECO:0000256" key="1">
    <source>
        <dbReference type="RuleBase" id="RU000411"/>
    </source>
</evidence>
<organism evidence="3 4">
    <name type="scientific">Tenacibaculum polynesiense</name>
    <dbReference type="NCBI Taxonomy" id="3137857"/>
    <lineage>
        <taxon>Bacteria</taxon>
        <taxon>Pseudomonadati</taxon>
        <taxon>Bacteroidota</taxon>
        <taxon>Flavobacteriia</taxon>
        <taxon>Flavobacteriales</taxon>
        <taxon>Flavobacteriaceae</taxon>
        <taxon>Tenacibaculum</taxon>
    </lineage>
</organism>
<sequence>MQNYILSLLRILYDKEENPIISPYCLETGLTILNEGTVGKTKEEILRLIEREDDNLVRISQYYKELNKLNEKISFELTNEIVHAPELSLKKAYQERLENEIPLKVKKEEINDVSAVFSIKSYFNLEGFWVENFYELSTPEMFTLTSGESIDALYICQSNIYGENKTKYFKGETYQAIQIPLEGDNIQVEIYLPNKYNGLEAFLSSVNSDFFRTHKFEEVDAIKVLLPKFKTNSEFNLKDYKEELDIQRVFDVDFDFSNLFDDNELVYITKVQQENEFELNEKGIKGKSITTIGGVAGGLFQPQKYVHFEASHPFLYLVRDNATQDALFVGLMKHPYNEGIPLMLYNEREYLKFKENKSRISDVTSLLVTLYALWKWVELLRIENKFVDWFSSLLLDLIETPHDIDRKEKIEFIANLDLNDLDNIKLDEETRNSVDELLKKMYVVRHIITRLIEKYYAIDYIDDKGYVLECLRELKERNVQLPSFDILFKCEKEVSSVTINELKERIKLLQEHPLPEIVSTKEEINRKQQQKYIREILPITLEINVRGMVYFGLMSLEKIIEKYQYTIDELLLWRKEIRTLISSELENEKLIERIGKLQIGGLDEQTGCYASSEFITEEVHKNIIEEYIEVGKILELVSSLFFAIEILNNTSSLLVDIGYYFECIFKELVSHDIDLSFFENFKKYKITKGDVIGDPIKIS</sequence>
<proteinExistence type="inferred from homology"/>
<name>A0ABP1ESN0_9FLAO</name>